<proteinExistence type="predicted"/>
<dbReference type="Gene3D" id="1.20.1510.10">
    <property type="entry name" value="Cation efflux protein transmembrane domain"/>
    <property type="match status" value="1"/>
</dbReference>
<evidence type="ECO:0000256" key="2">
    <source>
        <dbReference type="ARBA" id="ARBA00022448"/>
    </source>
</evidence>
<keyword evidence="5 7" id="KW-0472">Membrane</keyword>
<dbReference type="InterPro" id="IPR027469">
    <property type="entry name" value="Cation_efflux_TMD_sf"/>
</dbReference>
<feature type="domain" description="Cation efflux protein transmembrane" evidence="8">
    <location>
        <begin position="39"/>
        <end position="234"/>
    </location>
</feature>
<feature type="compositionally biased region" description="Low complexity" evidence="6">
    <location>
        <begin position="8"/>
        <end position="17"/>
    </location>
</feature>
<name>A0A291GXL2_9MICO</name>
<dbReference type="GO" id="GO:0016020">
    <property type="term" value="C:membrane"/>
    <property type="evidence" value="ECO:0007669"/>
    <property type="project" value="UniProtKB-SubCell"/>
</dbReference>
<evidence type="ECO:0000256" key="7">
    <source>
        <dbReference type="SAM" id="Phobius"/>
    </source>
</evidence>
<dbReference type="PANTHER" id="PTHR43840">
    <property type="entry name" value="MITOCHONDRIAL METAL TRANSPORTER 1-RELATED"/>
    <property type="match status" value="1"/>
</dbReference>
<dbReference type="AlphaFoldDB" id="A0A291GXL2"/>
<dbReference type="Pfam" id="PF01545">
    <property type="entry name" value="Cation_efflux"/>
    <property type="match status" value="1"/>
</dbReference>
<feature type="transmembrane region" description="Helical" evidence="7">
    <location>
        <begin position="100"/>
        <end position="119"/>
    </location>
</feature>
<reference evidence="9 10" key="1">
    <citation type="journal article" date="2014" name="Int. J. Syst. Evol. Microbiol.">
        <title>Brachybacterium ginsengisoli sp. nov., isolated from soil of a ginseng field.</title>
        <authorList>
            <person name="Hoang V.A."/>
            <person name="Kim Y.J."/>
            <person name="Nguyen N.L."/>
            <person name="Yang D.C."/>
        </authorList>
    </citation>
    <scope>NUCLEOTIDE SEQUENCE [LARGE SCALE GENOMIC DNA]</scope>
    <source>
        <strain evidence="9 10">DCY80</strain>
    </source>
</reference>
<comment type="subcellular location">
    <subcellularLocation>
        <location evidence="1">Membrane</location>
        <topology evidence="1">Multi-pass membrane protein</topology>
    </subcellularLocation>
</comment>
<keyword evidence="10" id="KW-1185">Reference proteome</keyword>
<gene>
    <name evidence="9" type="ORF">CFK41_09370</name>
</gene>
<protein>
    <submittedName>
        <fullName evidence="9">Cation transporter</fullName>
    </submittedName>
</protein>
<feature type="transmembrane region" description="Helical" evidence="7">
    <location>
        <begin position="139"/>
        <end position="163"/>
    </location>
</feature>
<dbReference type="Proteomes" id="UP000217889">
    <property type="component" value="Chromosome"/>
</dbReference>
<dbReference type="KEGG" id="bgg:CFK41_09370"/>
<evidence type="ECO:0000256" key="4">
    <source>
        <dbReference type="ARBA" id="ARBA00022989"/>
    </source>
</evidence>
<evidence type="ECO:0000259" key="8">
    <source>
        <dbReference type="Pfam" id="PF01545"/>
    </source>
</evidence>
<dbReference type="OrthoDB" id="9806522at2"/>
<dbReference type="GO" id="GO:0008324">
    <property type="term" value="F:monoatomic cation transmembrane transporter activity"/>
    <property type="evidence" value="ECO:0007669"/>
    <property type="project" value="InterPro"/>
</dbReference>
<dbReference type="SUPFAM" id="SSF161111">
    <property type="entry name" value="Cation efflux protein transmembrane domain-like"/>
    <property type="match status" value="1"/>
</dbReference>
<evidence type="ECO:0000256" key="1">
    <source>
        <dbReference type="ARBA" id="ARBA00004141"/>
    </source>
</evidence>
<dbReference type="InterPro" id="IPR058533">
    <property type="entry name" value="Cation_efflux_TM"/>
</dbReference>
<dbReference type="InterPro" id="IPR050291">
    <property type="entry name" value="CDF_Transporter"/>
</dbReference>
<sequence>MNERGEPAPEGSSSSGRDALPGEQQKLLAVTIRLQWLSIVVLVVSIAAVAVVSGSSQAMKVAWLEDTMSLLPPLAFLVASRRIRRPSSREFPYGHHRSIGVAHVVAAASLLAMGAFLVIDSAMTLVKVERPPVGLIVLFGHGIWAGWLMIAVMVVTSIPPVLIGRRKMELAEPLHDKVLYADADMNRANWSSALATIIGVLGIGAGLWWADSAAAIAVSISILHDGVKNLRAAIGGLTDGRARTFDGKEPHPLLGEIERVAREAAWVADAVGRVRDEGHVFHVEMFVVPVKSAVVTGQKCEDLRTALSEVDWKIHDIVIAPVAEIPEEQAFRRD</sequence>
<dbReference type="EMBL" id="CP023564">
    <property type="protein sequence ID" value="ATG54950.1"/>
    <property type="molecule type" value="Genomic_DNA"/>
</dbReference>
<keyword evidence="4 7" id="KW-1133">Transmembrane helix</keyword>
<organism evidence="9 10">
    <name type="scientific">Brachybacterium ginsengisoli</name>
    <dbReference type="NCBI Taxonomy" id="1331682"/>
    <lineage>
        <taxon>Bacteria</taxon>
        <taxon>Bacillati</taxon>
        <taxon>Actinomycetota</taxon>
        <taxon>Actinomycetes</taxon>
        <taxon>Micrococcales</taxon>
        <taxon>Dermabacteraceae</taxon>
        <taxon>Brachybacterium</taxon>
    </lineage>
</organism>
<accession>A0A291GXL2</accession>
<keyword evidence="3 7" id="KW-0812">Transmembrane</keyword>
<evidence type="ECO:0000256" key="5">
    <source>
        <dbReference type="ARBA" id="ARBA00023136"/>
    </source>
</evidence>
<keyword evidence="2" id="KW-0813">Transport</keyword>
<feature type="transmembrane region" description="Helical" evidence="7">
    <location>
        <begin position="190"/>
        <end position="210"/>
    </location>
</feature>
<feature type="transmembrane region" description="Helical" evidence="7">
    <location>
        <begin position="34"/>
        <end position="55"/>
    </location>
</feature>
<evidence type="ECO:0000313" key="10">
    <source>
        <dbReference type="Proteomes" id="UP000217889"/>
    </source>
</evidence>
<evidence type="ECO:0000256" key="3">
    <source>
        <dbReference type="ARBA" id="ARBA00022692"/>
    </source>
</evidence>
<dbReference type="PANTHER" id="PTHR43840:SF15">
    <property type="entry name" value="MITOCHONDRIAL METAL TRANSPORTER 1-RELATED"/>
    <property type="match status" value="1"/>
</dbReference>
<evidence type="ECO:0000256" key="6">
    <source>
        <dbReference type="SAM" id="MobiDB-lite"/>
    </source>
</evidence>
<feature type="region of interest" description="Disordered" evidence="6">
    <location>
        <begin position="1"/>
        <end position="20"/>
    </location>
</feature>
<evidence type="ECO:0000313" key="9">
    <source>
        <dbReference type="EMBL" id="ATG54950.1"/>
    </source>
</evidence>
<dbReference type="RefSeq" id="WP_096799415.1">
    <property type="nucleotide sequence ID" value="NZ_CP023564.1"/>
</dbReference>